<feature type="compositionally biased region" description="Pro residues" evidence="1">
    <location>
        <begin position="561"/>
        <end position="571"/>
    </location>
</feature>
<feature type="compositionally biased region" description="Low complexity" evidence="1">
    <location>
        <begin position="663"/>
        <end position="682"/>
    </location>
</feature>
<evidence type="ECO:0000313" key="3">
    <source>
        <dbReference type="Proteomes" id="UP000295703"/>
    </source>
</evidence>
<reference evidence="2 3" key="1">
    <citation type="submission" date="2018-12" db="EMBL/GenBank/DDBJ databases">
        <title>Genome sequence and assembly of Colletotrichum trifolii.</title>
        <authorList>
            <person name="Gan P."/>
            <person name="Shirasu K."/>
        </authorList>
    </citation>
    <scope>NUCLEOTIDE SEQUENCE [LARGE SCALE GENOMIC DNA]</scope>
    <source>
        <strain evidence="2 3">543-2</strain>
    </source>
</reference>
<organism evidence="2 3">
    <name type="scientific">Colletotrichum trifolii</name>
    <dbReference type="NCBI Taxonomy" id="5466"/>
    <lineage>
        <taxon>Eukaryota</taxon>
        <taxon>Fungi</taxon>
        <taxon>Dikarya</taxon>
        <taxon>Ascomycota</taxon>
        <taxon>Pezizomycotina</taxon>
        <taxon>Sordariomycetes</taxon>
        <taxon>Hypocreomycetidae</taxon>
        <taxon>Glomerellales</taxon>
        <taxon>Glomerellaceae</taxon>
        <taxon>Colletotrichum</taxon>
        <taxon>Colletotrichum orbiculare species complex</taxon>
    </lineage>
</organism>
<feature type="compositionally biased region" description="Low complexity" evidence="1">
    <location>
        <begin position="533"/>
        <end position="542"/>
    </location>
</feature>
<feature type="compositionally biased region" description="Low complexity" evidence="1">
    <location>
        <begin position="52"/>
        <end position="64"/>
    </location>
</feature>
<feature type="compositionally biased region" description="Low complexity" evidence="1">
    <location>
        <begin position="102"/>
        <end position="117"/>
    </location>
</feature>
<feature type="compositionally biased region" description="Pro residues" evidence="1">
    <location>
        <begin position="315"/>
        <end position="335"/>
    </location>
</feature>
<feature type="region of interest" description="Disordered" evidence="1">
    <location>
        <begin position="425"/>
        <end position="613"/>
    </location>
</feature>
<feature type="compositionally biased region" description="Low complexity" evidence="1">
    <location>
        <begin position="367"/>
        <end position="387"/>
    </location>
</feature>
<feature type="compositionally biased region" description="Pro residues" evidence="1">
    <location>
        <begin position="581"/>
        <end position="594"/>
    </location>
</feature>
<evidence type="ECO:0000256" key="1">
    <source>
        <dbReference type="SAM" id="MobiDB-lite"/>
    </source>
</evidence>
<dbReference type="AlphaFoldDB" id="A0A4V6QF27"/>
<gene>
    <name evidence="2" type="ORF">CTRI78_v000457</name>
</gene>
<feature type="region of interest" description="Disordered" evidence="1">
    <location>
        <begin position="635"/>
        <end position="705"/>
    </location>
</feature>
<dbReference type="EMBL" id="RYZW01000002">
    <property type="protein sequence ID" value="TDZ74816.1"/>
    <property type="molecule type" value="Genomic_DNA"/>
</dbReference>
<accession>A0A4V6QF27</accession>
<feature type="compositionally biased region" description="Low complexity" evidence="1">
    <location>
        <begin position="447"/>
        <end position="461"/>
    </location>
</feature>
<name>A0A4V6QF27_COLTR</name>
<feature type="compositionally biased region" description="Low complexity" evidence="1">
    <location>
        <begin position="10"/>
        <end position="43"/>
    </location>
</feature>
<dbReference type="STRING" id="5466.A0A4V6QF27"/>
<evidence type="ECO:0000313" key="2">
    <source>
        <dbReference type="EMBL" id="TDZ74816.1"/>
    </source>
</evidence>
<sequence>MAANQGQGQGQQQQQPLHSYPPQQQYYAHPYSQSQSPYQQYQPYQPPPPQPQYYVPPQQPQYAPTSPPPGISLSAPPSQQQQQQQQQQQRFFAELEAPPISVSPNSRPTSSTSASSPPDAPKPILTASKDDAPVVFEMSAEPVTNEPATVRPTSAAGSASSGKNSTEQQKPLVQANPWGFFLPDDVPDRTASKPPTAPAAALPADELLAVKPLRIIKTGPSSNQPKPASSEVNETKDQPAGSGSGCDSYEGPAVQSELRPGQTQNVDQVRLHEQGLSTSTFTSTGSATASPDSPLAPAPLNIARPQLPAAQQPSVGPPASPVLVPPAGTYPPQSPTSPTAQHTLPGLHQMTLPIHPRPVSTSPPRPASATSASPAPASAAVPIPSHIGHSPQPQHVQPALQHEYTAPTPVSPIYIQPALPPSLPLGTYFPQQPSYAQPTKPAPPASFSPTISISSSTIAPYASPPPSYNQAVDPANLPTASPTPSQAQQYQPSTLAPLSPNQTGATVTIPHPYSPSHVGQPQPAHRIPSPADYQTYPYNPQAAAPPVPQPSYVNGPQGYQPAPPPLPPRTSPTPGLSQRLPPNPWGPPPPPPSRPNYACHSQSGPVKSSSSLFSSATARKLLNKTTDFVDQAITPYLQDNRYKPPYYPSQQYQYYQNPPPNSPGQGQYHQQQQCQQPQHPGYAPQQPTYAAPQGDGENSDVQRPT</sequence>
<protein>
    <submittedName>
        <fullName evidence="2">Uncharacterized protein</fullName>
    </submittedName>
</protein>
<feature type="compositionally biased region" description="Low complexity" evidence="1">
    <location>
        <begin position="79"/>
        <end position="89"/>
    </location>
</feature>
<feature type="compositionally biased region" description="Polar residues" evidence="1">
    <location>
        <begin position="478"/>
        <end position="506"/>
    </location>
</feature>
<dbReference type="Proteomes" id="UP000295703">
    <property type="component" value="Unassembled WGS sequence"/>
</dbReference>
<feature type="compositionally biased region" description="Low complexity" evidence="1">
    <location>
        <begin position="192"/>
        <end position="209"/>
    </location>
</feature>
<comment type="caution">
    <text evidence="2">The sequence shown here is derived from an EMBL/GenBank/DDBJ whole genome shotgun (WGS) entry which is preliminary data.</text>
</comment>
<feature type="compositionally biased region" description="Low complexity" evidence="1">
    <location>
        <begin position="277"/>
        <end position="299"/>
    </location>
</feature>
<keyword evidence="3" id="KW-1185">Reference proteome</keyword>
<proteinExistence type="predicted"/>
<feature type="region of interest" description="Disordered" evidence="1">
    <location>
        <begin position="1"/>
        <end position="404"/>
    </location>
</feature>
<feature type="compositionally biased region" description="Polar residues" evidence="1">
    <location>
        <begin position="219"/>
        <end position="232"/>
    </location>
</feature>